<sequence length="32" mass="3376">MGEMLTTSAICFAMTLIGLSLGFVLLKVTQGE</sequence>
<evidence type="ECO:0000256" key="4">
    <source>
        <dbReference type="ARBA" id="ARBA00022982"/>
    </source>
</evidence>
<dbReference type="EMBL" id="EU168190">
    <property type="protein sequence ID" value="ABV65955.1"/>
    <property type="molecule type" value="Genomic_DNA"/>
</dbReference>
<dbReference type="AlphaFoldDB" id="B2XT57"/>
<evidence type="ECO:0000256" key="7">
    <source>
        <dbReference type="SAM" id="Phobius"/>
    </source>
</evidence>
<dbReference type="GO" id="GO:0009512">
    <property type="term" value="C:cytochrome b6f complex"/>
    <property type="evidence" value="ECO:0007669"/>
    <property type="project" value="InterPro"/>
</dbReference>
<keyword evidence="8" id="KW-0934">Plastid</keyword>
<keyword evidence="5 7" id="KW-1133">Transmembrane helix</keyword>
<keyword evidence="2" id="KW-0813">Transport</keyword>
<dbReference type="Pfam" id="PF08041">
    <property type="entry name" value="PetM"/>
    <property type="match status" value="1"/>
</dbReference>
<organism evidence="8">
    <name type="scientific">Heterosigma akashiwo</name>
    <name type="common">Chromophytic alga</name>
    <name type="synonym">Heterosigma carterae</name>
    <dbReference type="NCBI Taxonomy" id="2829"/>
    <lineage>
        <taxon>Eukaryota</taxon>
        <taxon>Sar</taxon>
        <taxon>Stramenopiles</taxon>
        <taxon>Ochrophyta</taxon>
        <taxon>Raphidophyceae</taxon>
        <taxon>Chattonellales</taxon>
        <taxon>Chattonellaceae</taxon>
        <taxon>Heterosigma</taxon>
    </lineage>
</organism>
<dbReference type="RefSeq" id="YP_001936349.1">
    <property type="nucleotide sequence ID" value="NC_010772.1"/>
</dbReference>
<evidence type="ECO:0000256" key="2">
    <source>
        <dbReference type="ARBA" id="ARBA00022448"/>
    </source>
</evidence>
<proteinExistence type="predicted"/>
<comment type="subcellular location">
    <subcellularLocation>
        <location evidence="1">Membrane</location>
        <topology evidence="1">Single-pass membrane protein</topology>
    </subcellularLocation>
</comment>
<evidence type="ECO:0000256" key="3">
    <source>
        <dbReference type="ARBA" id="ARBA00022692"/>
    </source>
</evidence>
<name>B2XT57_HETAK</name>
<evidence type="ECO:0000256" key="1">
    <source>
        <dbReference type="ARBA" id="ARBA00004167"/>
    </source>
</evidence>
<evidence type="ECO:0000313" key="8">
    <source>
        <dbReference type="EMBL" id="ABV65955.1"/>
    </source>
</evidence>
<accession>B2XT57</accession>
<gene>
    <name evidence="8" type="primary">petM</name>
    <name evidence="8" type="ordered locus">Heak293_Cp048</name>
</gene>
<keyword evidence="4" id="KW-0249">Electron transport</keyword>
<dbReference type="GeneID" id="6335576"/>
<dbReference type="GO" id="GO:0016020">
    <property type="term" value="C:membrane"/>
    <property type="evidence" value="ECO:0007669"/>
    <property type="project" value="UniProtKB-SubCell"/>
</dbReference>
<dbReference type="SUPFAM" id="SSF103441">
    <property type="entry name" value="PetM subunit of the cytochrome b6f complex"/>
    <property type="match status" value="1"/>
</dbReference>
<protein>
    <submittedName>
        <fullName evidence="8">Cytochrome b6-f complex subunit VII</fullName>
    </submittedName>
</protein>
<evidence type="ECO:0000256" key="6">
    <source>
        <dbReference type="ARBA" id="ARBA00023136"/>
    </source>
</evidence>
<feature type="transmembrane region" description="Helical" evidence="7">
    <location>
        <begin position="6"/>
        <end position="26"/>
    </location>
</feature>
<evidence type="ECO:0000256" key="5">
    <source>
        <dbReference type="ARBA" id="ARBA00022989"/>
    </source>
</evidence>
<keyword evidence="8" id="KW-0150">Chloroplast</keyword>
<dbReference type="InterPro" id="IPR012595">
    <property type="entry name" value="PetM_cyt_b6/f_cplx_su7"/>
</dbReference>
<reference evidence="8" key="1">
    <citation type="journal article" date="2008" name="BMC Genomics">
        <title>Chloroplast genome sequencing analysis of Heterosigma akashiwo CCMP452 (West Atlantic) and NIES293 (West Pacific) strains.</title>
        <authorList>
            <person name="Cattolico R.A."/>
            <person name="Jacobs M.A."/>
            <person name="Zhou Y."/>
            <person name="Chang J."/>
            <person name="Duplessis M."/>
            <person name="Lybrand T."/>
            <person name="McKay J."/>
            <person name="Ong H.C."/>
            <person name="Sims E."/>
            <person name="Rocap G."/>
        </authorList>
    </citation>
    <scope>NUCLEOTIDE SEQUENCE [LARGE SCALE GENOMIC DNA]</scope>
    <source>
        <strain evidence="8">NIES 293</strain>
    </source>
</reference>
<keyword evidence="3 7" id="KW-0812">Transmembrane</keyword>
<geneLocation type="chloroplast" evidence="8"/>
<keyword evidence="6 7" id="KW-0472">Membrane</keyword>